<dbReference type="EMBL" id="CP144749">
    <property type="protein sequence ID" value="WVZ77795.1"/>
    <property type="molecule type" value="Genomic_DNA"/>
</dbReference>
<evidence type="ECO:0000313" key="2">
    <source>
        <dbReference type="EMBL" id="WVZ77795.1"/>
    </source>
</evidence>
<feature type="region of interest" description="Disordered" evidence="1">
    <location>
        <begin position="90"/>
        <end position="115"/>
    </location>
</feature>
<name>A0AAQ3TU04_PASNO</name>
<proteinExistence type="predicted"/>
<evidence type="ECO:0000313" key="3">
    <source>
        <dbReference type="Proteomes" id="UP001341281"/>
    </source>
</evidence>
<evidence type="ECO:0000256" key="1">
    <source>
        <dbReference type="SAM" id="MobiDB-lite"/>
    </source>
</evidence>
<reference evidence="2 3" key="1">
    <citation type="submission" date="2024-02" db="EMBL/GenBank/DDBJ databases">
        <title>High-quality chromosome-scale genome assembly of Pensacola bahiagrass (Paspalum notatum Flugge var. saurae).</title>
        <authorList>
            <person name="Vega J.M."/>
            <person name="Podio M."/>
            <person name="Orjuela J."/>
            <person name="Siena L.A."/>
            <person name="Pessino S.C."/>
            <person name="Combes M.C."/>
            <person name="Mariac C."/>
            <person name="Albertini E."/>
            <person name="Pupilli F."/>
            <person name="Ortiz J.P.A."/>
            <person name="Leblanc O."/>
        </authorList>
    </citation>
    <scope>NUCLEOTIDE SEQUENCE [LARGE SCALE GENOMIC DNA]</scope>
    <source>
        <strain evidence="2">R1</strain>
        <tissue evidence="2">Leaf</tissue>
    </source>
</reference>
<accession>A0AAQ3TU04</accession>
<dbReference type="Proteomes" id="UP001341281">
    <property type="component" value="Chromosome 05"/>
</dbReference>
<protein>
    <submittedName>
        <fullName evidence="2">Uncharacterized protein</fullName>
    </submittedName>
</protein>
<keyword evidence="3" id="KW-1185">Reference proteome</keyword>
<sequence>MAKAQTAAARFMTEVAPPQVVSVMRRREVARSLDTIVEDDREQLMAYNDGASSADNGFAAAWSGSSSRAQARECSGGLMRELSRYFASDAADRGQPGGGWDWEKESGHKLGHRRVVQELHARSRIEQ</sequence>
<gene>
    <name evidence="2" type="ORF">U9M48_025617</name>
</gene>
<dbReference type="PANTHER" id="PTHR35101">
    <property type="entry name" value="OS02G0162600 PROTEIN"/>
    <property type="match status" value="1"/>
</dbReference>
<dbReference type="PANTHER" id="PTHR35101:SF12">
    <property type="entry name" value="OS02G0162600 PROTEIN"/>
    <property type="match status" value="1"/>
</dbReference>
<dbReference type="AlphaFoldDB" id="A0AAQ3TU04"/>
<organism evidence="2 3">
    <name type="scientific">Paspalum notatum var. saurae</name>
    <dbReference type="NCBI Taxonomy" id="547442"/>
    <lineage>
        <taxon>Eukaryota</taxon>
        <taxon>Viridiplantae</taxon>
        <taxon>Streptophyta</taxon>
        <taxon>Embryophyta</taxon>
        <taxon>Tracheophyta</taxon>
        <taxon>Spermatophyta</taxon>
        <taxon>Magnoliopsida</taxon>
        <taxon>Liliopsida</taxon>
        <taxon>Poales</taxon>
        <taxon>Poaceae</taxon>
        <taxon>PACMAD clade</taxon>
        <taxon>Panicoideae</taxon>
        <taxon>Andropogonodae</taxon>
        <taxon>Paspaleae</taxon>
        <taxon>Paspalinae</taxon>
        <taxon>Paspalum</taxon>
    </lineage>
</organism>